<dbReference type="EMBL" id="JOJR01001524">
    <property type="protein sequence ID" value="RCN30569.1"/>
    <property type="molecule type" value="Genomic_DNA"/>
</dbReference>
<feature type="domain" description="DUF4773" evidence="2">
    <location>
        <begin position="137"/>
        <end position="249"/>
    </location>
</feature>
<comment type="caution">
    <text evidence="3">The sequence shown here is derived from an EMBL/GenBank/DDBJ whole genome shotgun (WGS) entry which is preliminary data.</text>
</comment>
<dbReference type="OrthoDB" id="5952164at2759"/>
<dbReference type="STRING" id="29170.A0A368FHV1"/>
<proteinExistence type="predicted"/>
<dbReference type="PANTHER" id="PTHR36299:SF2">
    <property type="entry name" value="DUF4773 DOMAIN-CONTAINING PROTEIN"/>
    <property type="match status" value="1"/>
</dbReference>
<dbReference type="InterPro" id="IPR031941">
    <property type="entry name" value="DUF4773"/>
</dbReference>
<gene>
    <name evidence="3" type="ORF">ANCCAN_23658</name>
</gene>
<dbReference type="Pfam" id="PF15998">
    <property type="entry name" value="DUF4773"/>
    <property type="match status" value="1"/>
</dbReference>
<accession>A0A368FHV1</accession>
<feature type="chain" id="PRO_5016992017" description="DUF4773 domain-containing protein" evidence="1">
    <location>
        <begin position="17"/>
        <end position="251"/>
    </location>
</feature>
<evidence type="ECO:0000313" key="4">
    <source>
        <dbReference type="Proteomes" id="UP000252519"/>
    </source>
</evidence>
<organism evidence="3 4">
    <name type="scientific">Ancylostoma caninum</name>
    <name type="common">Dog hookworm</name>
    <dbReference type="NCBI Taxonomy" id="29170"/>
    <lineage>
        <taxon>Eukaryota</taxon>
        <taxon>Metazoa</taxon>
        <taxon>Ecdysozoa</taxon>
        <taxon>Nematoda</taxon>
        <taxon>Chromadorea</taxon>
        <taxon>Rhabditida</taxon>
        <taxon>Rhabditina</taxon>
        <taxon>Rhabditomorpha</taxon>
        <taxon>Strongyloidea</taxon>
        <taxon>Ancylostomatidae</taxon>
        <taxon>Ancylostomatinae</taxon>
        <taxon>Ancylostoma</taxon>
    </lineage>
</organism>
<dbReference type="Proteomes" id="UP000252519">
    <property type="component" value="Unassembled WGS sequence"/>
</dbReference>
<evidence type="ECO:0000259" key="2">
    <source>
        <dbReference type="Pfam" id="PF15998"/>
    </source>
</evidence>
<dbReference type="PANTHER" id="PTHR36299">
    <property type="entry name" value="AGAP008005-PA"/>
    <property type="match status" value="1"/>
</dbReference>
<dbReference type="AlphaFoldDB" id="A0A368FHV1"/>
<keyword evidence="4" id="KW-1185">Reference proteome</keyword>
<feature type="signal peptide" evidence="1">
    <location>
        <begin position="1"/>
        <end position="16"/>
    </location>
</feature>
<protein>
    <recommendedName>
        <fullName evidence="2">DUF4773 domain-containing protein</fullName>
    </recommendedName>
</protein>
<reference evidence="3 4" key="1">
    <citation type="submission" date="2014-10" db="EMBL/GenBank/DDBJ databases">
        <title>Draft genome of the hookworm Ancylostoma caninum.</title>
        <authorList>
            <person name="Mitreva M."/>
        </authorList>
    </citation>
    <scope>NUCLEOTIDE SEQUENCE [LARGE SCALE GENOMIC DNA]</scope>
    <source>
        <strain evidence="3 4">Baltimore</strain>
    </source>
</reference>
<evidence type="ECO:0000256" key="1">
    <source>
        <dbReference type="SAM" id="SignalP"/>
    </source>
</evidence>
<evidence type="ECO:0000313" key="3">
    <source>
        <dbReference type="EMBL" id="RCN30569.1"/>
    </source>
</evidence>
<name>A0A368FHV1_ANCCA</name>
<sequence length="251" mass="28203">MFIFLILFIFVAAAKSERIASLKFSIYPSKVNLGGVLPIDIYEFYDGSEQIHHKVNSIAIQHHDHLRGFAIFHNVSDSLALIHLNHEDLDQDTFAISMKGRKTSQLKISTGQLRINMELSSIPVRYLNILSDDKNSCSCVKGNCACCASIKIPDFHHDFCVNATYNRKTIGLDLSIGIDGHYYTQEISVRNPPPICLSVPYVHDIAGICVAFKDLDISKEKRTLSGCIELEVEVIHMRVVHLRLGCFVMPI</sequence>
<keyword evidence="1" id="KW-0732">Signal</keyword>